<evidence type="ECO:0000256" key="5">
    <source>
        <dbReference type="ARBA" id="ARBA00023136"/>
    </source>
</evidence>
<dbReference type="PROSITE" id="PS52016">
    <property type="entry name" value="TONB_DEPENDENT_REC_3"/>
    <property type="match status" value="1"/>
</dbReference>
<evidence type="ECO:0000256" key="6">
    <source>
        <dbReference type="ARBA" id="ARBA00023237"/>
    </source>
</evidence>
<dbReference type="Pfam" id="PF07715">
    <property type="entry name" value="Plug"/>
    <property type="match status" value="1"/>
</dbReference>
<dbReference type="SUPFAM" id="SSF49464">
    <property type="entry name" value="Carboxypeptidase regulatory domain-like"/>
    <property type="match status" value="1"/>
</dbReference>
<dbReference type="Gene3D" id="2.60.40.1120">
    <property type="entry name" value="Carboxypeptidase-like, regulatory domain"/>
    <property type="match status" value="1"/>
</dbReference>
<dbReference type="InterPro" id="IPR012910">
    <property type="entry name" value="Plug_dom"/>
</dbReference>
<comment type="subcellular location">
    <subcellularLocation>
        <location evidence="1 7">Cell outer membrane</location>
        <topology evidence="1 7">Multi-pass membrane protein</topology>
    </subcellularLocation>
</comment>
<keyword evidence="3 7" id="KW-1134">Transmembrane beta strand</keyword>
<dbReference type="InterPro" id="IPR036942">
    <property type="entry name" value="Beta-barrel_TonB_sf"/>
</dbReference>
<comment type="similarity">
    <text evidence="7">Belongs to the TonB-dependent receptor family.</text>
</comment>
<sequence>MKKSVPKMQGLAVPALLGGLLLLPVVGQATVAAPVSVSMALLQAADTPVTGRITDESGAGLPGVTVLVKGTTNGTQTDADGRYSIVAPAGATLVFSYVGYTSQEVAVGGRTSVDARLGVNAQGLSEVVVVGYLQQDRQNVTSAVSSLDVREAAKTPVPTLAQSIQGRTPGVQVEGTGGPGAVPNIVIRGIGSFSSGSNPLYVIDGLWTDNIRDLSPNDIESVTVLKDASSTAVYGSRGANGVIVVTTKRGLAGAPKISFNGYMGAESIYKSYDMANHSEWADRSAVAYANAGLPPLAGANKAGGTFTNAIDTDWQKEFFQTGRVQDYNLSFSGGNQGDKSASNFLISGGYFNQEGIVKGPKFERYSVRLNSGLTRGRLKIGQSALLTHINTTLLNNVAFVDVLTMLPGIPVRDPANRSGFGYGNAALFNYSVNPIAAQEILNRTQRNQRLQGSANAEFAFTDFLSYRLNLGLEAHLYFDKDARKEGRIRLGDPDEDQTFLNENRGFQSTLLVENTLNFNKRFGDNSVNAVAGYSEQSYRGDNTSARSTGFQSVPQYYFVQSAATNATPTVGGGEDEWAKRSFFGQINYDYKNRYLVTGSFRRDGSSRFDRTRQYGNFGAASVGWRVSEEDFFKSALPFVSNAKLRASYGVNGNDNLPGSYLYQANVNQNVNYVFGTGQVVTNGAIQIGVESKDIRWESRYTTDFGVDLAFLENRVTLSADYYISTTKDALVSPPLPTYLGIFDTPPFTNLGEIQNKGFEFALGYHENRNAFTYGADLTLTTVRNKVLALSELQPNIPGALNVTRTTVGQPISRLFLIPMLGIFQSQDEIDNYKSASGRVIQPTAKPGDVKYEDVDGDGFINNDLDRRFFGNPFPTLQFGLNLNAAFKGFDASVFFQGVTGNDVFNSTRASLDQLDGQTNFRRDLEPWTEQNRSNTTPRFINGGNNGQNTLRQTSRWVEDGSYMRLRNIQIGYTLPQTLSNVVPGLGSVRVYVTGRNVFTLTKYTGFDPETPGVDYLRNPFGRGVDDGSYPNVRSFTGGLQVNF</sequence>
<accession>A0A1I5WXY3</accession>
<reference evidence="11" key="1">
    <citation type="submission" date="2016-10" db="EMBL/GenBank/DDBJ databases">
        <authorList>
            <person name="Varghese N."/>
            <person name="Submissions S."/>
        </authorList>
    </citation>
    <scope>NUCLEOTIDE SEQUENCE [LARGE SCALE GENOMIC DNA]</scope>
    <source>
        <strain evidence="11">OR362-8,ATCC BAA-1266,JCM 13504</strain>
    </source>
</reference>
<feature type="domain" description="TonB-dependent receptor plug" evidence="9">
    <location>
        <begin position="137"/>
        <end position="242"/>
    </location>
</feature>
<dbReference type="InterPro" id="IPR023996">
    <property type="entry name" value="TonB-dep_OMP_SusC/RagA"/>
</dbReference>
<protein>
    <submittedName>
        <fullName evidence="10">TonB-linked outer membrane protein, SusC/RagA family</fullName>
    </submittedName>
</protein>
<keyword evidence="6 7" id="KW-0998">Cell outer membrane</keyword>
<dbReference type="Proteomes" id="UP000199029">
    <property type="component" value="Unassembled WGS sequence"/>
</dbReference>
<dbReference type="GO" id="GO:0009279">
    <property type="term" value="C:cell outer membrane"/>
    <property type="evidence" value="ECO:0007669"/>
    <property type="project" value="UniProtKB-SubCell"/>
</dbReference>
<evidence type="ECO:0000256" key="3">
    <source>
        <dbReference type="ARBA" id="ARBA00022452"/>
    </source>
</evidence>
<dbReference type="Gene3D" id="2.40.170.20">
    <property type="entry name" value="TonB-dependent receptor, beta-barrel domain"/>
    <property type="match status" value="1"/>
</dbReference>
<dbReference type="Gene3D" id="2.170.130.10">
    <property type="entry name" value="TonB-dependent receptor, plug domain"/>
    <property type="match status" value="1"/>
</dbReference>
<evidence type="ECO:0000256" key="4">
    <source>
        <dbReference type="ARBA" id="ARBA00022692"/>
    </source>
</evidence>
<keyword evidence="2 7" id="KW-0813">Transport</keyword>
<dbReference type="NCBIfam" id="TIGR04056">
    <property type="entry name" value="OMP_RagA_SusC"/>
    <property type="match status" value="1"/>
</dbReference>
<dbReference type="RefSeq" id="WP_092670755.1">
    <property type="nucleotide sequence ID" value="NZ_FOXS01000002.1"/>
</dbReference>
<organism evidence="10 11">
    <name type="scientific">Hymenobacter arizonensis</name>
    <name type="common">Siccationidurans arizonensis</name>
    <dbReference type="NCBI Taxonomy" id="1227077"/>
    <lineage>
        <taxon>Bacteria</taxon>
        <taxon>Pseudomonadati</taxon>
        <taxon>Bacteroidota</taxon>
        <taxon>Cytophagia</taxon>
        <taxon>Cytophagales</taxon>
        <taxon>Hymenobacteraceae</taxon>
        <taxon>Hymenobacter</taxon>
    </lineage>
</organism>
<evidence type="ECO:0000256" key="8">
    <source>
        <dbReference type="SAM" id="MobiDB-lite"/>
    </source>
</evidence>
<dbReference type="NCBIfam" id="TIGR04057">
    <property type="entry name" value="SusC_RagA_signa"/>
    <property type="match status" value="1"/>
</dbReference>
<dbReference type="AlphaFoldDB" id="A0A1I5WXY3"/>
<dbReference type="EMBL" id="FOXS01000002">
    <property type="protein sequence ID" value="SFQ24508.1"/>
    <property type="molecule type" value="Genomic_DNA"/>
</dbReference>
<feature type="region of interest" description="Disordered" evidence="8">
    <location>
        <begin position="930"/>
        <end position="949"/>
    </location>
</feature>
<proteinExistence type="inferred from homology"/>
<dbReference type="SUPFAM" id="SSF56935">
    <property type="entry name" value="Porins"/>
    <property type="match status" value="1"/>
</dbReference>
<dbReference type="STRING" id="1227077.SAMN04515668_1546"/>
<evidence type="ECO:0000256" key="7">
    <source>
        <dbReference type="PROSITE-ProRule" id="PRU01360"/>
    </source>
</evidence>
<dbReference type="InterPro" id="IPR039426">
    <property type="entry name" value="TonB-dep_rcpt-like"/>
</dbReference>
<keyword evidence="4 7" id="KW-0812">Transmembrane</keyword>
<evidence type="ECO:0000259" key="9">
    <source>
        <dbReference type="Pfam" id="PF07715"/>
    </source>
</evidence>
<evidence type="ECO:0000313" key="10">
    <source>
        <dbReference type="EMBL" id="SFQ24508.1"/>
    </source>
</evidence>
<dbReference type="InterPro" id="IPR008969">
    <property type="entry name" value="CarboxyPept-like_regulatory"/>
</dbReference>
<evidence type="ECO:0000256" key="2">
    <source>
        <dbReference type="ARBA" id="ARBA00022448"/>
    </source>
</evidence>
<dbReference type="InterPro" id="IPR023997">
    <property type="entry name" value="TonB-dep_OMP_SusC/RagA_CS"/>
</dbReference>
<evidence type="ECO:0000256" key="1">
    <source>
        <dbReference type="ARBA" id="ARBA00004571"/>
    </source>
</evidence>
<dbReference type="InterPro" id="IPR037066">
    <property type="entry name" value="Plug_dom_sf"/>
</dbReference>
<dbReference type="Pfam" id="PF13715">
    <property type="entry name" value="CarbopepD_reg_2"/>
    <property type="match status" value="1"/>
</dbReference>
<name>A0A1I5WXY3_HYMAR</name>
<keyword evidence="11" id="KW-1185">Reference proteome</keyword>
<keyword evidence="5 7" id="KW-0472">Membrane</keyword>
<dbReference type="OrthoDB" id="9768177at2"/>
<evidence type="ECO:0000313" key="11">
    <source>
        <dbReference type="Proteomes" id="UP000199029"/>
    </source>
</evidence>
<gene>
    <name evidence="10" type="ORF">SAMN04515668_1546</name>
</gene>